<reference evidence="6" key="1">
    <citation type="submission" date="2014-06" db="EMBL/GenBank/DDBJ databases">
        <title>Evolutionary genomics: an efficient tool to explore enzyme diversity and guide their engineering.</title>
        <authorList>
            <person name="Meunchan M."/>
            <person name="Michely S."/>
            <person name="Devillers H."/>
            <person name="Nicaud J.-M."/>
            <person name="Marty A."/>
            <person name="Neuveglise C."/>
        </authorList>
    </citation>
    <scope>NUCLEOTIDE SEQUENCE</scope>
    <source>
        <strain evidence="6">CBS 10407</strain>
    </source>
</reference>
<feature type="domain" description="Fungal lipase-type" evidence="5">
    <location>
        <begin position="117"/>
        <end position="274"/>
    </location>
</feature>
<dbReference type="Pfam" id="PF01764">
    <property type="entry name" value="Lipase_3"/>
    <property type="match status" value="1"/>
</dbReference>
<evidence type="ECO:0000259" key="5">
    <source>
        <dbReference type="Pfam" id="PF01764"/>
    </source>
</evidence>
<dbReference type="InterPro" id="IPR029058">
    <property type="entry name" value="AB_hydrolase_fold"/>
</dbReference>
<protein>
    <recommendedName>
        <fullName evidence="1">triacylglycerol lipase</fullName>
        <ecNumber evidence="1">3.1.1.3</ecNumber>
    </recommendedName>
</protein>
<keyword evidence="2 4" id="KW-0732">Signal</keyword>
<dbReference type="SUPFAM" id="SSF53474">
    <property type="entry name" value="alpha/beta-Hydrolases"/>
    <property type="match status" value="1"/>
</dbReference>
<dbReference type="EC" id="3.1.1.3" evidence="1"/>
<dbReference type="PANTHER" id="PTHR46640">
    <property type="entry name" value="TRIACYLGLYCEROL LIPASE, PUTATIVE (AFU_ORTHOLOGUE AFUA_6G06510)-RELATED"/>
    <property type="match status" value="1"/>
</dbReference>
<dbReference type="EMBL" id="LM652753">
    <property type="protein sequence ID" value="CDX09919.1"/>
    <property type="molecule type" value="Genomic_DNA"/>
</dbReference>
<dbReference type="CDD" id="cd00519">
    <property type="entry name" value="Lipase_3"/>
    <property type="match status" value="1"/>
</dbReference>
<evidence type="ECO:0000256" key="1">
    <source>
        <dbReference type="ARBA" id="ARBA00013279"/>
    </source>
</evidence>
<proteinExistence type="predicted"/>
<evidence type="ECO:0000313" key="6">
    <source>
        <dbReference type="EMBL" id="CDX09919.1"/>
    </source>
</evidence>
<accession>A0A078BQK6</accession>
<dbReference type="InterPro" id="IPR002921">
    <property type="entry name" value="Fungal_lipase-type"/>
</dbReference>
<evidence type="ECO:0000256" key="2">
    <source>
        <dbReference type="ARBA" id="ARBA00022729"/>
    </source>
</evidence>
<dbReference type="Gene3D" id="3.40.50.1820">
    <property type="entry name" value="alpha/beta hydrolase"/>
    <property type="match status" value="1"/>
</dbReference>
<dbReference type="GO" id="GO:0006629">
    <property type="term" value="P:lipid metabolic process"/>
    <property type="evidence" value="ECO:0007669"/>
    <property type="project" value="InterPro"/>
</dbReference>
<dbReference type="AlphaFoldDB" id="A0A078BQK6"/>
<dbReference type="PANTHER" id="PTHR46640:SF1">
    <property type="entry name" value="FUNGAL LIPASE-LIKE DOMAIN-CONTAINING PROTEIN-RELATED"/>
    <property type="match status" value="1"/>
</dbReference>
<dbReference type="GO" id="GO:0004806">
    <property type="term" value="F:triacylglycerol lipase activity"/>
    <property type="evidence" value="ECO:0007669"/>
    <property type="project" value="UniProtKB-EC"/>
</dbReference>
<keyword evidence="3" id="KW-0378">Hydrolase</keyword>
<sequence length="342" mass="38200">MKLTNLLAVANLFSAAMALPSPFTSRETEVLEKRVYTSTETDPVTQNTYNLLEKFSRIASISYCVRPPLKIMKPFKCGIPCEYFPDVELLQQFHEPEPFVFDVSGYVAVDHGSKQIYVVARGTKGLEDTITDLRVMQAPFDHFDLGTNNASVTADCKDCLVHKGFIQAYNNTMKQIQPVLDSAVNKYPDYKVAVTGHSLGGATALLLGINLKVNGYDPLVITYGQPLVGNAGFANWVDKLFFGQENPDTTQITADRKFFRVTHKGDIVTQVPFWDGYTHNSGEVFIDWHTLNPPLHKVVACKGQSNKNCSAGNKLVQQVYLKNHVLYFIYQGKCNAFNTFSD</sequence>
<evidence type="ECO:0000256" key="3">
    <source>
        <dbReference type="ARBA" id="ARBA00022801"/>
    </source>
</evidence>
<evidence type="ECO:0000256" key="4">
    <source>
        <dbReference type="SAM" id="SignalP"/>
    </source>
</evidence>
<dbReference type="InterPro" id="IPR051299">
    <property type="entry name" value="AB_hydrolase_lip/est"/>
</dbReference>
<gene>
    <name evidence="6" type="primary">LIP2e</name>
</gene>
<feature type="signal peptide" evidence="4">
    <location>
        <begin position="1"/>
        <end position="18"/>
    </location>
</feature>
<feature type="chain" id="PRO_5001730386" description="triacylglycerol lipase" evidence="4">
    <location>
        <begin position="19"/>
        <end position="342"/>
    </location>
</feature>
<organism evidence="6">
    <name type="scientific">Yarrowia phangngaensis</name>
    <dbReference type="NCBI Taxonomy" id="444778"/>
    <lineage>
        <taxon>Eukaryota</taxon>
        <taxon>Fungi</taxon>
        <taxon>Dikarya</taxon>
        <taxon>Ascomycota</taxon>
        <taxon>Saccharomycotina</taxon>
        <taxon>Dipodascomycetes</taxon>
        <taxon>Dipodascales</taxon>
        <taxon>Dipodascales incertae sedis</taxon>
        <taxon>Yarrowia</taxon>
    </lineage>
</organism>
<name>A0A078BQK6_9ASCO</name>